<dbReference type="Gene3D" id="1.10.10.60">
    <property type="entry name" value="Homeodomain-like"/>
    <property type="match status" value="1"/>
</dbReference>
<keyword evidence="4" id="KW-0547">Nucleotide-binding</keyword>
<dbReference type="SMART" id="SM00448">
    <property type="entry name" value="REC"/>
    <property type="match status" value="1"/>
</dbReference>
<dbReference type="FunFam" id="1.10.8.60:FF:000014">
    <property type="entry name" value="DNA-binding transcriptional regulator NtrC"/>
    <property type="match status" value="1"/>
</dbReference>
<dbReference type="FunFam" id="3.40.50.2300:FF:000018">
    <property type="entry name" value="DNA-binding transcriptional regulator NtrC"/>
    <property type="match status" value="1"/>
</dbReference>
<evidence type="ECO:0000256" key="7">
    <source>
        <dbReference type="ARBA" id="ARBA00023015"/>
    </source>
</evidence>
<dbReference type="InterPro" id="IPR003593">
    <property type="entry name" value="AAA+_ATPase"/>
</dbReference>
<keyword evidence="9" id="KW-0010">Activator</keyword>
<evidence type="ECO:0000256" key="5">
    <source>
        <dbReference type="ARBA" id="ARBA00022840"/>
    </source>
</evidence>
<organism evidence="14 15">
    <name type="scientific">Thermoanaerobaculum aquaticum</name>
    <dbReference type="NCBI Taxonomy" id="1312852"/>
    <lineage>
        <taxon>Bacteria</taxon>
        <taxon>Pseudomonadati</taxon>
        <taxon>Acidobacteriota</taxon>
        <taxon>Thermoanaerobaculia</taxon>
        <taxon>Thermoanaerobaculales</taxon>
        <taxon>Thermoanaerobaculaceae</taxon>
        <taxon>Thermoanaerobaculum</taxon>
    </lineage>
</organism>
<dbReference type="PRINTS" id="PR01590">
    <property type="entry name" value="HTHFIS"/>
</dbReference>
<dbReference type="InterPro" id="IPR011006">
    <property type="entry name" value="CheY-like_superfamily"/>
</dbReference>
<keyword evidence="5" id="KW-0067">ATP-binding</keyword>
<keyword evidence="15" id="KW-1185">Reference proteome</keyword>
<dbReference type="STRING" id="1312852.EG19_06295"/>
<dbReference type="PROSITE" id="PS00676">
    <property type="entry name" value="SIGMA54_INTERACT_2"/>
    <property type="match status" value="1"/>
</dbReference>
<dbReference type="PROSITE" id="PS50045">
    <property type="entry name" value="SIGMA54_INTERACT_4"/>
    <property type="match status" value="1"/>
</dbReference>
<gene>
    <name evidence="14" type="ORF">EG19_06295</name>
</gene>
<dbReference type="PROSITE" id="PS50110">
    <property type="entry name" value="RESPONSE_REGULATORY"/>
    <property type="match status" value="1"/>
</dbReference>
<dbReference type="InterPro" id="IPR009057">
    <property type="entry name" value="Homeodomain-like_sf"/>
</dbReference>
<dbReference type="SMART" id="SM00382">
    <property type="entry name" value="AAA"/>
    <property type="match status" value="1"/>
</dbReference>
<dbReference type="Gene3D" id="3.40.50.2300">
    <property type="match status" value="1"/>
</dbReference>
<evidence type="ECO:0000256" key="8">
    <source>
        <dbReference type="ARBA" id="ARBA00023125"/>
    </source>
</evidence>
<evidence type="ECO:0000256" key="2">
    <source>
        <dbReference type="ARBA" id="ARBA00022490"/>
    </source>
</evidence>
<dbReference type="InterPro" id="IPR058031">
    <property type="entry name" value="AAA_lid_NorR"/>
</dbReference>
<dbReference type="InterPro" id="IPR025944">
    <property type="entry name" value="Sigma_54_int_dom_CS"/>
</dbReference>
<keyword evidence="10" id="KW-0804">Transcription</keyword>
<dbReference type="PANTHER" id="PTHR32071">
    <property type="entry name" value="TRANSCRIPTIONAL REGULATORY PROTEIN"/>
    <property type="match status" value="1"/>
</dbReference>
<dbReference type="InterPro" id="IPR001789">
    <property type="entry name" value="Sig_transdc_resp-reg_receiver"/>
</dbReference>
<protein>
    <submittedName>
        <fullName evidence="14">Fis family transcriptional regulator</fullName>
    </submittedName>
</protein>
<keyword evidence="6" id="KW-0902">Two-component regulatory system</keyword>
<dbReference type="CDD" id="cd17550">
    <property type="entry name" value="REC_NtrX-like"/>
    <property type="match status" value="1"/>
</dbReference>
<feature type="modified residue" description="4-aspartylphosphate" evidence="11">
    <location>
        <position position="54"/>
    </location>
</feature>
<feature type="domain" description="Response regulatory" evidence="13">
    <location>
        <begin position="5"/>
        <end position="119"/>
    </location>
</feature>
<proteinExistence type="predicted"/>
<evidence type="ECO:0000256" key="3">
    <source>
        <dbReference type="ARBA" id="ARBA00022553"/>
    </source>
</evidence>
<dbReference type="InterPro" id="IPR002078">
    <property type="entry name" value="Sigma_54_int"/>
</dbReference>
<dbReference type="GO" id="GO:0043565">
    <property type="term" value="F:sequence-specific DNA binding"/>
    <property type="evidence" value="ECO:0007669"/>
    <property type="project" value="InterPro"/>
</dbReference>
<dbReference type="OrthoDB" id="9803970at2"/>
<name>A0A062XZ23_9BACT</name>
<dbReference type="GO" id="GO:0000160">
    <property type="term" value="P:phosphorelay signal transduction system"/>
    <property type="evidence" value="ECO:0007669"/>
    <property type="project" value="UniProtKB-KW"/>
</dbReference>
<reference evidence="14 15" key="1">
    <citation type="submission" date="2014-04" db="EMBL/GenBank/DDBJ databases">
        <title>The Genome Sequence of Thermoanaerobaculum aquaticum MP-01, The First Cultivated Group 23 Acidobacterium.</title>
        <authorList>
            <person name="Stamps B.W."/>
            <person name="Losey N.A."/>
            <person name="Lawson P.A."/>
            <person name="Stevenson B.S."/>
        </authorList>
    </citation>
    <scope>NUCLEOTIDE SEQUENCE [LARGE SCALE GENOMIC DNA]</scope>
    <source>
        <strain evidence="14 15">MP-01</strain>
    </source>
</reference>
<dbReference type="FunFam" id="3.40.50.300:FF:000006">
    <property type="entry name" value="DNA-binding transcriptional regulator NtrC"/>
    <property type="match status" value="1"/>
</dbReference>
<keyword evidence="2" id="KW-0963">Cytoplasm</keyword>
<dbReference type="GO" id="GO:0005737">
    <property type="term" value="C:cytoplasm"/>
    <property type="evidence" value="ECO:0007669"/>
    <property type="project" value="UniProtKB-SubCell"/>
</dbReference>
<sequence length="451" mass="49465">MRRAAILVVDDEPGIRELLSQILADEGFSVTTVASGEEALAAVSREVFDLVMLDIKLPGMDGLEVLRQLKVGGKRLPVVMISGHATVEQAAQAVREGAADFLEKPLGLERVLVTVNNVLERAQLAERLQEEEEDVELTGVSPAIVELRRQILLAAPTDSRVLITGPNGSGKEVVARLLHRHSRRAAGPFVALNCAAIPAELIESELFGHTKGAFTGAVEAKRGKFELADGGTLLLDEVGDMSLLTQAKVLRVLQESRFTRLGGATEIRVDVRVIAATNKDLEAEIAAGRFRQDLYFRLNVIPIRVPSLAERREDIPLLVETFMAKLGKRMGVKPKKVTPEAMEALLAYPWPGNVRELRNLVERLLIMVPGDEVTPADLPMKLAETEVFWPGRPLPLKQAREAFEREYIARVLRACDQNMSQAARVLGLERSHLYRKVKALGIKVDGGTGES</sequence>
<comment type="subcellular location">
    <subcellularLocation>
        <location evidence="1">Cytoplasm</location>
    </subcellularLocation>
</comment>
<evidence type="ECO:0000256" key="10">
    <source>
        <dbReference type="ARBA" id="ARBA00023163"/>
    </source>
</evidence>
<dbReference type="Pfam" id="PF00072">
    <property type="entry name" value="Response_reg"/>
    <property type="match status" value="1"/>
</dbReference>
<dbReference type="Gene3D" id="1.10.8.60">
    <property type="match status" value="1"/>
</dbReference>
<dbReference type="PANTHER" id="PTHR32071:SF17">
    <property type="entry name" value="TRANSCRIPTIONAL REGULATOR (NTRC FAMILY)"/>
    <property type="match status" value="1"/>
</dbReference>
<dbReference type="SUPFAM" id="SSF52172">
    <property type="entry name" value="CheY-like"/>
    <property type="match status" value="1"/>
</dbReference>
<dbReference type="Pfam" id="PF25601">
    <property type="entry name" value="AAA_lid_14"/>
    <property type="match status" value="1"/>
</dbReference>
<dbReference type="GO" id="GO:0006355">
    <property type="term" value="P:regulation of DNA-templated transcription"/>
    <property type="evidence" value="ECO:0007669"/>
    <property type="project" value="InterPro"/>
</dbReference>
<dbReference type="Pfam" id="PF00158">
    <property type="entry name" value="Sigma54_activat"/>
    <property type="match status" value="1"/>
</dbReference>
<evidence type="ECO:0000256" key="6">
    <source>
        <dbReference type="ARBA" id="ARBA00023012"/>
    </source>
</evidence>
<evidence type="ECO:0000259" key="13">
    <source>
        <dbReference type="PROSITE" id="PS50110"/>
    </source>
</evidence>
<dbReference type="InterPro" id="IPR027417">
    <property type="entry name" value="P-loop_NTPase"/>
</dbReference>
<feature type="domain" description="Sigma-54 factor interaction" evidence="12">
    <location>
        <begin position="137"/>
        <end position="366"/>
    </location>
</feature>
<keyword evidence="3 11" id="KW-0597">Phosphoprotein</keyword>
<dbReference type="PROSITE" id="PS00688">
    <property type="entry name" value="SIGMA54_INTERACT_3"/>
    <property type="match status" value="1"/>
</dbReference>
<dbReference type="Pfam" id="PF02954">
    <property type="entry name" value="HTH_8"/>
    <property type="match status" value="1"/>
</dbReference>
<comment type="caution">
    <text evidence="14">The sequence shown here is derived from an EMBL/GenBank/DDBJ whole genome shotgun (WGS) entry which is preliminary data.</text>
</comment>
<evidence type="ECO:0000256" key="11">
    <source>
        <dbReference type="PROSITE-ProRule" id="PRU00169"/>
    </source>
</evidence>
<dbReference type="SUPFAM" id="SSF46689">
    <property type="entry name" value="Homeodomain-like"/>
    <property type="match status" value="1"/>
</dbReference>
<evidence type="ECO:0000259" key="12">
    <source>
        <dbReference type="PROSITE" id="PS50045"/>
    </source>
</evidence>
<dbReference type="CDD" id="cd00009">
    <property type="entry name" value="AAA"/>
    <property type="match status" value="1"/>
</dbReference>
<dbReference type="InterPro" id="IPR025943">
    <property type="entry name" value="Sigma_54_int_dom_ATP-bd_2"/>
</dbReference>
<evidence type="ECO:0000313" key="15">
    <source>
        <dbReference type="Proteomes" id="UP000027284"/>
    </source>
</evidence>
<evidence type="ECO:0000256" key="1">
    <source>
        <dbReference type="ARBA" id="ARBA00004496"/>
    </source>
</evidence>
<dbReference type="RefSeq" id="WP_038049877.1">
    <property type="nucleotide sequence ID" value="NZ_JMFG01000023.1"/>
</dbReference>
<dbReference type="Proteomes" id="UP000027284">
    <property type="component" value="Unassembled WGS sequence"/>
</dbReference>
<dbReference type="InterPro" id="IPR002197">
    <property type="entry name" value="HTH_Fis"/>
</dbReference>
<dbReference type="AlphaFoldDB" id="A0A062XZ23"/>
<accession>A0A062XZ23</accession>
<dbReference type="EMBL" id="JMFG01000023">
    <property type="protein sequence ID" value="KDA53356.1"/>
    <property type="molecule type" value="Genomic_DNA"/>
</dbReference>
<dbReference type="GO" id="GO:0005524">
    <property type="term" value="F:ATP binding"/>
    <property type="evidence" value="ECO:0007669"/>
    <property type="project" value="UniProtKB-KW"/>
</dbReference>
<evidence type="ECO:0000256" key="9">
    <source>
        <dbReference type="ARBA" id="ARBA00023159"/>
    </source>
</evidence>
<keyword evidence="7" id="KW-0805">Transcription regulation</keyword>
<evidence type="ECO:0000313" key="14">
    <source>
        <dbReference type="EMBL" id="KDA53356.1"/>
    </source>
</evidence>
<evidence type="ECO:0000256" key="4">
    <source>
        <dbReference type="ARBA" id="ARBA00022741"/>
    </source>
</evidence>
<dbReference type="SUPFAM" id="SSF52540">
    <property type="entry name" value="P-loop containing nucleoside triphosphate hydrolases"/>
    <property type="match status" value="1"/>
</dbReference>
<dbReference type="Gene3D" id="3.40.50.300">
    <property type="entry name" value="P-loop containing nucleotide triphosphate hydrolases"/>
    <property type="match status" value="1"/>
</dbReference>
<keyword evidence="8" id="KW-0238">DNA-binding</keyword>